<accession>A0A0L8GGA7</accession>
<feature type="compositionally biased region" description="Basic and acidic residues" evidence="1">
    <location>
        <begin position="1"/>
        <end position="12"/>
    </location>
</feature>
<organism evidence="2">
    <name type="scientific">Octopus bimaculoides</name>
    <name type="common">California two-spotted octopus</name>
    <dbReference type="NCBI Taxonomy" id="37653"/>
    <lineage>
        <taxon>Eukaryota</taxon>
        <taxon>Metazoa</taxon>
        <taxon>Spiralia</taxon>
        <taxon>Lophotrochozoa</taxon>
        <taxon>Mollusca</taxon>
        <taxon>Cephalopoda</taxon>
        <taxon>Coleoidea</taxon>
        <taxon>Octopodiformes</taxon>
        <taxon>Octopoda</taxon>
        <taxon>Incirrata</taxon>
        <taxon>Octopodidae</taxon>
        <taxon>Octopus</taxon>
    </lineage>
</organism>
<reference evidence="2" key="1">
    <citation type="submission" date="2015-07" db="EMBL/GenBank/DDBJ databases">
        <title>MeaNS - Measles Nucleotide Surveillance Program.</title>
        <authorList>
            <person name="Tran T."/>
            <person name="Druce J."/>
        </authorList>
    </citation>
    <scope>NUCLEOTIDE SEQUENCE</scope>
    <source>
        <strain evidence="2">UCB-OBI-ISO-001</strain>
        <tissue evidence="2">Gonad</tissue>
    </source>
</reference>
<sequence>MEIQEDMGRSIEDQSQNTEPYEGDDKGPRCSVLLYSRRLAHHNRIDILKPRSKNPDTKISFSKFAQIRPKECILADSAGTHNLCVCTIHQNVKLMISGMKLSDLSKDMKFHLIDYKQCLESITCSPTTNNCYMGNCSYCNSLLEELEKFLYEMFNVNVIDEVQYKQLLTTDTTILENISKSTNDFVEKFCQKLNALKVHNFIAKEQSKFCTSRKESLSEGETLVIADFSENYSFILQDANKAQATIHLFVCYYKQNNDMTNINVVIISDCVKHDTVAVHFFQKKNLIDFLRSKAFNINKIIYFSDVAASQYKIVKTLKLYVIIL</sequence>
<dbReference type="AlphaFoldDB" id="A0A0L8GGA7"/>
<protein>
    <submittedName>
        <fullName evidence="2">Uncharacterized protein</fullName>
    </submittedName>
</protein>
<gene>
    <name evidence="2" type="ORF">OCBIM_22034119mg</name>
</gene>
<feature type="region of interest" description="Disordered" evidence="1">
    <location>
        <begin position="1"/>
        <end position="29"/>
    </location>
</feature>
<evidence type="ECO:0000256" key="1">
    <source>
        <dbReference type="SAM" id="MobiDB-lite"/>
    </source>
</evidence>
<dbReference type="EMBL" id="KQ421982">
    <property type="protein sequence ID" value="KOF75884.1"/>
    <property type="molecule type" value="Genomic_DNA"/>
</dbReference>
<evidence type="ECO:0000313" key="2">
    <source>
        <dbReference type="EMBL" id="KOF75884.1"/>
    </source>
</evidence>
<name>A0A0L8GGA7_OCTBM</name>
<proteinExistence type="predicted"/>
<dbReference type="PANTHER" id="PTHR46601:SF1">
    <property type="entry name" value="ADF-H DOMAIN-CONTAINING PROTEIN"/>
    <property type="match status" value="1"/>
</dbReference>
<dbReference type="PANTHER" id="PTHR46601">
    <property type="entry name" value="ULP_PROTEASE DOMAIN-CONTAINING PROTEIN"/>
    <property type="match status" value="1"/>
</dbReference>